<dbReference type="InterPro" id="IPR037523">
    <property type="entry name" value="VOC_core"/>
</dbReference>
<sequence>MMTDELKIRAFEHVGIRVCDAQRSMSFYKILGFTQVLMLPEHNACEMENSEGQRINLIFSGDEPLLHGHNVLLDADTKFPGITHIAYVIDSMSAFLSFCKLRDIKVTEGPIRIGERRVACFIRDPDGTVLEFNELEK</sequence>
<evidence type="ECO:0000313" key="3">
    <source>
        <dbReference type="EMBL" id="CZF85996.1"/>
    </source>
</evidence>
<gene>
    <name evidence="3" type="ORF">GMA8713_04029</name>
</gene>
<name>A0A128FIA3_9GAMM</name>
<proteinExistence type="predicted"/>
<evidence type="ECO:0000259" key="2">
    <source>
        <dbReference type="PROSITE" id="PS51819"/>
    </source>
</evidence>
<dbReference type="GO" id="GO:0004462">
    <property type="term" value="F:lactoylglutathione lyase activity"/>
    <property type="evidence" value="ECO:0007669"/>
    <property type="project" value="InterPro"/>
</dbReference>
<dbReference type="InterPro" id="IPR004360">
    <property type="entry name" value="Glyas_Fos-R_dOase_dom"/>
</dbReference>
<dbReference type="SUPFAM" id="SSF54593">
    <property type="entry name" value="Glyoxalase/Bleomycin resistance protein/Dihydroxybiphenyl dioxygenase"/>
    <property type="match status" value="1"/>
</dbReference>
<protein>
    <submittedName>
        <fullName evidence="3">Glyoxalase/Bleomycin resistance protein/Dioxygenase superfamily protein</fullName>
    </submittedName>
</protein>
<dbReference type="InterPro" id="IPR029068">
    <property type="entry name" value="Glyas_Bleomycin-R_OHBP_Dase"/>
</dbReference>
<keyword evidence="1" id="KW-0479">Metal-binding</keyword>
<dbReference type="Proteomes" id="UP000073601">
    <property type="component" value="Unassembled WGS sequence"/>
</dbReference>
<dbReference type="GO" id="GO:0046872">
    <property type="term" value="F:metal ion binding"/>
    <property type="evidence" value="ECO:0007669"/>
    <property type="project" value="UniProtKB-KW"/>
</dbReference>
<accession>A0A128FIA3</accession>
<dbReference type="InterPro" id="IPR018146">
    <property type="entry name" value="Glyoxalase_1_CS"/>
</dbReference>
<dbReference type="Pfam" id="PF00903">
    <property type="entry name" value="Glyoxalase"/>
    <property type="match status" value="1"/>
</dbReference>
<dbReference type="GO" id="GO:0051213">
    <property type="term" value="F:dioxygenase activity"/>
    <property type="evidence" value="ECO:0007669"/>
    <property type="project" value="UniProtKB-KW"/>
</dbReference>
<dbReference type="CDD" id="cd06587">
    <property type="entry name" value="VOC"/>
    <property type="match status" value="1"/>
</dbReference>
<keyword evidence="4" id="KW-1185">Reference proteome</keyword>
<organism evidence="3 4">
    <name type="scientific">Grimontia marina</name>
    <dbReference type="NCBI Taxonomy" id="646534"/>
    <lineage>
        <taxon>Bacteria</taxon>
        <taxon>Pseudomonadati</taxon>
        <taxon>Pseudomonadota</taxon>
        <taxon>Gammaproteobacteria</taxon>
        <taxon>Vibrionales</taxon>
        <taxon>Vibrionaceae</taxon>
        <taxon>Grimontia</taxon>
    </lineage>
</organism>
<dbReference type="RefSeq" id="WP_306456063.1">
    <property type="nucleotide sequence ID" value="NZ_CAWRCI010000049.1"/>
</dbReference>
<evidence type="ECO:0000256" key="1">
    <source>
        <dbReference type="ARBA" id="ARBA00022723"/>
    </source>
</evidence>
<feature type="domain" description="VOC" evidence="2">
    <location>
        <begin position="10"/>
        <end position="135"/>
    </location>
</feature>
<keyword evidence="3" id="KW-0223">Dioxygenase</keyword>
<dbReference type="EMBL" id="FIZY01000049">
    <property type="protein sequence ID" value="CZF85996.1"/>
    <property type="molecule type" value="Genomic_DNA"/>
</dbReference>
<dbReference type="PROSITE" id="PS00934">
    <property type="entry name" value="GLYOXALASE_I_1"/>
    <property type="match status" value="1"/>
</dbReference>
<dbReference type="Gene3D" id="3.10.180.10">
    <property type="entry name" value="2,3-Dihydroxybiphenyl 1,2-Dioxygenase, domain 1"/>
    <property type="match status" value="1"/>
</dbReference>
<dbReference type="AlphaFoldDB" id="A0A128FIA3"/>
<evidence type="ECO:0000313" key="4">
    <source>
        <dbReference type="Proteomes" id="UP000073601"/>
    </source>
</evidence>
<dbReference type="PROSITE" id="PS51819">
    <property type="entry name" value="VOC"/>
    <property type="match status" value="1"/>
</dbReference>
<keyword evidence="3" id="KW-0560">Oxidoreductase</keyword>
<reference evidence="4" key="1">
    <citation type="submission" date="2016-02" db="EMBL/GenBank/DDBJ databases">
        <authorList>
            <person name="Rodrigo-Torres Lidia"/>
            <person name="Arahal R.David."/>
        </authorList>
    </citation>
    <scope>NUCLEOTIDE SEQUENCE [LARGE SCALE GENOMIC DNA]</scope>
    <source>
        <strain evidence="4">CECT 8713</strain>
    </source>
</reference>